<feature type="coiled-coil region" evidence="11">
    <location>
        <begin position="20"/>
        <end position="47"/>
    </location>
</feature>
<evidence type="ECO:0000256" key="1">
    <source>
        <dbReference type="ARBA" id="ARBA00004651"/>
    </source>
</evidence>
<dbReference type="PANTHER" id="PTHR46494">
    <property type="entry name" value="CORA FAMILY METAL ION TRANSPORTER (EUROFUNG)"/>
    <property type="match status" value="1"/>
</dbReference>
<reference evidence="14" key="1">
    <citation type="submission" date="2017-02" db="EMBL/GenBank/DDBJ databases">
        <title>Comparative genomics and description of representatives of a novel lineage of planctomycetes thriving in anoxic sediments.</title>
        <authorList>
            <person name="Spring S."/>
            <person name="Bunk B."/>
            <person name="Sproer C."/>
            <person name="Klenk H.-P."/>
        </authorList>
    </citation>
    <scope>NUCLEOTIDE SEQUENCE [LARGE SCALE GENOMIC DNA]</scope>
    <source>
        <strain evidence="14">L21-RPul-D3</strain>
    </source>
</reference>
<dbReference type="KEGG" id="pbu:L21SP3_01529"/>
<evidence type="ECO:0000256" key="6">
    <source>
        <dbReference type="ARBA" id="ARBA00022692"/>
    </source>
</evidence>
<evidence type="ECO:0000256" key="2">
    <source>
        <dbReference type="ARBA" id="ARBA00009765"/>
    </source>
</evidence>
<dbReference type="RefSeq" id="WP_261340795.1">
    <property type="nucleotide sequence ID" value="NZ_CP019633.1"/>
</dbReference>
<evidence type="ECO:0000256" key="11">
    <source>
        <dbReference type="SAM" id="Coils"/>
    </source>
</evidence>
<dbReference type="GO" id="GO:0050897">
    <property type="term" value="F:cobalt ion binding"/>
    <property type="evidence" value="ECO:0007669"/>
    <property type="project" value="TreeGrafter"/>
</dbReference>
<feature type="transmembrane region" description="Helical" evidence="12">
    <location>
        <begin position="94"/>
        <end position="114"/>
    </location>
</feature>
<keyword evidence="4" id="KW-1003">Cell membrane</keyword>
<evidence type="ECO:0000256" key="9">
    <source>
        <dbReference type="ARBA" id="ARBA00023065"/>
    </source>
</evidence>
<evidence type="ECO:0000256" key="5">
    <source>
        <dbReference type="ARBA" id="ARBA00022519"/>
    </source>
</evidence>
<dbReference type="InterPro" id="IPR002523">
    <property type="entry name" value="MgTranspt_CorA/ZnTranspt_ZntB"/>
</dbReference>
<keyword evidence="5" id="KW-0997">Cell inner membrane</keyword>
<dbReference type="Pfam" id="PF01544">
    <property type="entry name" value="CorA"/>
    <property type="match status" value="1"/>
</dbReference>
<sequence>MFKLQTDRFSWLSDEDSRQLRETNDKLIRYNEDLDSIRDRAAVAQEQLSGKLSEQLNSRMYVLSLAAAIFLPLSFLTGLLGINVGGIPGAEDESAFWFFLLILAAAVIIQIIIFKNKKWL</sequence>
<dbReference type="GO" id="GO:0000287">
    <property type="term" value="F:magnesium ion binding"/>
    <property type="evidence" value="ECO:0007669"/>
    <property type="project" value="TreeGrafter"/>
</dbReference>
<proteinExistence type="inferred from homology"/>
<keyword evidence="6 12" id="KW-0812">Transmembrane</keyword>
<evidence type="ECO:0000256" key="4">
    <source>
        <dbReference type="ARBA" id="ARBA00022475"/>
    </source>
</evidence>
<dbReference type="AlphaFoldDB" id="A0A1Q2HQI8"/>
<dbReference type="SUPFAM" id="SSF144083">
    <property type="entry name" value="Magnesium transport protein CorA, transmembrane region"/>
    <property type="match status" value="1"/>
</dbReference>
<evidence type="ECO:0000256" key="7">
    <source>
        <dbReference type="ARBA" id="ARBA00022833"/>
    </source>
</evidence>
<keyword evidence="10 12" id="KW-0472">Membrane</keyword>
<keyword evidence="8 12" id="KW-1133">Transmembrane helix</keyword>
<keyword evidence="11" id="KW-0175">Coiled coil</keyword>
<dbReference type="PANTHER" id="PTHR46494:SF3">
    <property type="entry name" value="ZINC TRANSPORT PROTEIN ZNTB"/>
    <property type="match status" value="1"/>
</dbReference>
<evidence type="ECO:0000256" key="12">
    <source>
        <dbReference type="SAM" id="Phobius"/>
    </source>
</evidence>
<dbReference type="GO" id="GO:0005886">
    <property type="term" value="C:plasma membrane"/>
    <property type="evidence" value="ECO:0007669"/>
    <property type="project" value="UniProtKB-SubCell"/>
</dbReference>
<comment type="similarity">
    <text evidence="2">Belongs to the CorA metal ion transporter (MIT) (TC 1.A.35) family.</text>
</comment>
<accession>A0A1Q2HQI8</accession>
<dbReference type="STRING" id="1940790.L21SP3_01529"/>
<feature type="transmembrane region" description="Helical" evidence="12">
    <location>
        <begin position="61"/>
        <end position="82"/>
    </location>
</feature>
<name>A0A1Q2HQI8_9BACT</name>
<evidence type="ECO:0000313" key="14">
    <source>
        <dbReference type="Proteomes" id="UP000188273"/>
    </source>
</evidence>
<protein>
    <submittedName>
        <fullName evidence="13">Zinc transport protein ZntB</fullName>
    </submittedName>
</protein>
<gene>
    <name evidence="13" type="primary">zntB_1</name>
    <name evidence="13" type="ORF">L21SP3_01529</name>
</gene>
<evidence type="ECO:0000256" key="10">
    <source>
        <dbReference type="ARBA" id="ARBA00023136"/>
    </source>
</evidence>
<evidence type="ECO:0000256" key="8">
    <source>
        <dbReference type="ARBA" id="ARBA00022989"/>
    </source>
</evidence>
<keyword evidence="3" id="KW-0813">Transport</keyword>
<evidence type="ECO:0000256" key="3">
    <source>
        <dbReference type="ARBA" id="ARBA00022448"/>
    </source>
</evidence>
<organism evidence="13 14">
    <name type="scientific">Sedimentisphaera cyanobacteriorum</name>
    <dbReference type="NCBI Taxonomy" id="1940790"/>
    <lineage>
        <taxon>Bacteria</taxon>
        <taxon>Pseudomonadati</taxon>
        <taxon>Planctomycetota</taxon>
        <taxon>Phycisphaerae</taxon>
        <taxon>Sedimentisphaerales</taxon>
        <taxon>Sedimentisphaeraceae</taxon>
        <taxon>Sedimentisphaera</taxon>
    </lineage>
</organism>
<dbReference type="EMBL" id="CP019633">
    <property type="protein sequence ID" value="AQQ09718.1"/>
    <property type="molecule type" value="Genomic_DNA"/>
</dbReference>
<dbReference type="InterPro" id="IPR045863">
    <property type="entry name" value="CorA_TM1_TM2"/>
</dbReference>
<dbReference type="InterPro" id="IPR045861">
    <property type="entry name" value="CorA_cytoplasmic_dom"/>
</dbReference>
<dbReference type="Proteomes" id="UP000188273">
    <property type="component" value="Chromosome"/>
</dbReference>
<evidence type="ECO:0000313" key="13">
    <source>
        <dbReference type="EMBL" id="AQQ09718.1"/>
    </source>
</evidence>
<keyword evidence="14" id="KW-1185">Reference proteome</keyword>
<dbReference type="GO" id="GO:0015087">
    <property type="term" value="F:cobalt ion transmembrane transporter activity"/>
    <property type="evidence" value="ECO:0007669"/>
    <property type="project" value="TreeGrafter"/>
</dbReference>
<dbReference type="Gene3D" id="1.20.58.340">
    <property type="entry name" value="Magnesium transport protein CorA, transmembrane region"/>
    <property type="match status" value="2"/>
</dbReference>
<keyword evidence="9" id="KW-0406">Ion transport</keyword>
<dbReference type="SUPFAM" id="SSF143865">
    <property type="entry name" value="CorA soluble domain-like"/>
    <property type="match status" value="1"/>
</dbReference>
<comment type="subcellular location">
    <subcellularLocation>
        <location evidence="1">Cell membrane</location>
        <topology evidence="1">Multi-pass membrane protein</topology>
    </subcellularLocation>
</comment>
<dbReference type="GO" id="GO:0015095">
    <property type="term" value="F:magnesium ion transmembrane transporter activity"/>
    <property type="evidence" value="ECO:0007669"/>
    <property type="project" value="TreeGrafter"/>
</dbReference>
<keyword evidence="7" id="KW-0862">Zinc</keyword>